<dbReference type="InterPro" id="IPR012878">
    <property type="entry name" value="Beta-AFase-like_GH127_cat"/>
</dbReference>
<feature type="domain" description="Non-reducing end beta-L-arabinofuranosidase-like GH127 C-terminal" evidence="3">
    <location>
        <begin position="562"/>
        <end position="653"/>
    </location>
</feature>
<dbReference type="InterPro" id="IPR008928">
    <property type="entry name" value="6-hairpin_glycosidase_sf"/>
</dbReference>
<reference evidence="5" key="1">
    <citation type="submission" date="2018-02" db="EMBL/GenBank/DDBJ databases">
        <title>Genome sequencing of Solimonas sp. HR-BB.</title>
        <authorList>
            <person name="Lee Y."/>
            <person name="Jeon C.O."/>
        </authorList>
    </citation>
    <scope>NUCLEOTIDE SEQUENCE [LARGE SCALE GENOMIC DNA]</scope>
    <source>
        <strain evidence="5">HR-U</strain>
    </source>
</reference>
<evidence type="ECO:0000259" key="1">
    <source>
        <dbReference type="Pfam" id="PF07944"/>
    </source>
</evidence>
<dbReference type="Proteomes" id="UP000239590">
    <property type="component" value="Unassembled WGS sequence"/>
</dbReference>
<dbReference type="Pfam" id="PF07944">
    <property type="entry name" value="Beta-AFase-like_GH127_cat"/>
    <property type="match status" value="1"/>
</dbReference>
<dbReference type="SUPFAM" id="SSF48208">
    <property type="entry name" value="Six-hairpin glycosidases"/>
    <property type="match status" value="1"/>
</dbReference>
<protein>
    <submittedName>
        <fullName evidence="4">Six-hairpin glycosidase</fullName>
    </submittedName>
</protein>
<evidence type="ECO:0000313" key="5">
    <source>
        <dbReference type="Proteomes" id="UP000239590"/>
    </source>
</evidence>
<dbReference type="EMBL" id="PTRA01000001">
    <property type="protein sequence ID" value="PQA60471.1"/>
    <property type="molecule type" value="Genomic_DNA"/>
</dbReference>
<dbReference type="AlphaFoldDB" id="A0A2S7IRX8"/>
<keyword evidence="4" id="KW-0326">Glycosidase</keyword>
<accession>A0A2S7IRX8</accession>
<dbReference type="InterPro" id="IPR049049">
    <property type="entry name" value="Beta-AFase-like_GH127_C"/>
</dbReference>
<dbReference type="Pfam" id="PF20736">
    <property type="entry name" value="Glyco_hydro127M"/>
    <property type="match status" value="1"/>
</dbReference>
<evidence type="ECO:0000259" key="2">
    <source>
        <dbReference type="Pfam" id="PF20736"/>
    </source>
</evidence>
<dbReference type="GO" id="GO:0016798">
    <property type="term" value="F:hydrolase activity, acting on glycosyl bonds"/>
    <property type="evidence" value="ECO:0007669"/>
    <property type="project" value="UniProtKB-KW"/>
</dbReference>
<evidence type="ECO:0000313" key="4">
    <source>
        <dbReference type="EMBL" id="PQA60471.1"/>
    </source>
</evidence>
<feature type="domain" description="Non-reducing end beta-L-arabinofuranosidase-like GH127 catalytic" evidence="1">
    <location>
        <begin position="34"/>
        <end position="437"/>
    </location>
</feature>
<proteinExistence type="predicted"/>
<dbReference type="InterPro" id="IPR049046">
    <property type="entry name" value="Beta-AFase-like_GH127_middle"/>
</dbReference>
<feature type="domain" description="Non-reducing end beta-L-arabinofuranosidase-like GH127 middle" evidence="2">
    <location>
        <begin position="448"/>
        <end position="559"/>
    </location>
</feature>
<evidence type="ECO:0000259" key="3">
    <source>
        <dbReference type="Pfam" id="PF20737"/>
    </source>
</evidence>
<dbReference type="InterPro" id="IPR049174">
    <property type="entry name" value="Beta-AFase-like"/>
</dbReference>
<comment type="caution">
    <text evidence="4">The sequence shown here is derived from an EMBL/GenBank/DDBJ whole genome shotgun (WGS) entry which is preliminary data.</text>
</comment>
<keyword evidence="5" id="KW-1185">Reference proteome</keyword>
<name>A0A2S7IRX8_9BACT</name>
<dbReference type="GO" id="GO:0005975">
    <property type="term" value="P:carbohydrate metabolic process"/>
    <property type="evidence" value="ECO:0007669"/>
    <property type="project" value="InterPro"/>
</dbReference>
<organism evidence="4 5">
    <name type="scientific">Siphonobacter curvatus</name>
    <dbReference type="NCBI Taxonomy" id="2094562"/>
    <lineage>
        <taxon>Bacteria</taxon>
        <taxon>Pseudomonadati</taxon>
        <taxon>Bacteroidota</taxon>
        <taxon>Cytophagia</taxon>
        <taxon>Cytophagales</taxon>
        <taxon>Cytophagaceae</taxon>
        <taxon>Siphonobacter</taxon>
    </lineage>
</organism>
<dbReference type="OrthoDB" id="9757939at2"/>
<dbReference type="PANTHER" id="PTHR43465:SF2">
    <property type="entry name" value="DUF1680 DOMAIN PROTEIN (AFU_ORTHOLOGUE AFUA_1G08910)"/>
    <property type="match status" value="1"/>
</dbReference>
<dbReference type="PANTHER" id="PTHR43465">
    <property type="entry name" value="DUF1680 DOMAIN PROTEIN (AFU_ORTHOLOGUE AFUA_1G08910)"/>
    <property type="match status" value="1"/>
</dbReference>
<dbReference type="RefSeq" id="WP_104712806.1">
    <property type="nucleotide sequence ID" value="NZ_PTRA01000001.1"/>
</dbReference>
<keyword evidence="4" id="KW-0378">Hydrolase</keyword>
<gene>
    <name evidence="4" type="ORF">C5O19_12880</name>
</gene>
<sequence>MRKSTFLTTAILGSILTFSARSQDYPIQPVPFTNVKITSAFWQPRIETNRTQTIPFAFQKCEETGRIDNFAIAGKLKKGEFRGQRFDDSDVFKVVEGASYSLASHPDPKLEAYLDTVITKIAAAQEPDGYLYTIRTILGDKIMDRDWRSGYTRFNFLNGSHELYNVGHLYEAAVAHYQATGKKTLLNVATKNADYLLKVFGPEKLIEVPGHEEIELGLVKLYRATKKKEYLDLAKFFIDMRGRKDLRRILIVQQPDGSASHADSLYFQDHIPVTEQTEVVGHSVRAGYLYAGMTDVDAVMGAKTYGKALNKLWHNAVDQRMFLTGGVGANRMNEGFGEDYELPNQEAYAETCASVAQMLWNYRMFLESGDAAYLDVFERIMYNGFLSGVSLDGTHFFYPNPLAADGVTKFNGEATRVEWFATSCCPTNVTRVMPSLPGYVYAVRNNDLYLNLFMAGTANVSLNNQPITVTQETNYPWNGFQKLTLIPEKATDFTVRIRIPGWAQGKPMPGDLYRYQNAGAQPITIKINGKKATYQLEKGFAVLQRTWKKGDVVEMELPMPIRKVLAHEKVKADQGRVALERGPIVYCVEGVDNGGEVEQISVNEQTKLKAVNAPDFITTSVLIKGENPGGTKFTAIPYHLWSHRGVGKMAVWVHNR</sequence>
<dbReference type="Pfam" id="PF20737">
    <property type="entry name" value="Glyco_hydro127C"/>
    <property type="match status" value="1"/>
</dbReference>